<evidence type="ECO:0000256" key="1">
    <source>
        <dbReference type="ARBA" id="ARBA00000385"/>
    </source>
</evidence>
<dbReference type="InterPro" id="IPR020103">
    <property type="entry name" value="PsdUridine_synth_cat_dom_sf"/>
</dbReference>
<dbReference type="PANTHER" id="PTHR13767:SF2">
    <property type="entry name" value="PSEUDOURIDYLATE SYNTHASE TRUB1"/>
    <property type="match status" value="1"/>
</dbReference>
<evidence type="ECO:0000256" key="4">
    <source>
        <dbReference type="ARBA" id="ARBA00023235"/>
    </source>
</evidence>
<dbReference type="Proteomes" id="UP001192346">
    <property type="component" value="Unassembled WGS sequence"/>
</dbReference>
<dbReference type="Gene3D" id="3.30.2350.10">
    <property type="entry name" value="Pseudouridine synthase"/>
    <property type="match status" value="1"/>
</dbReference>
<proteinExistence type="inferred from homology"/>
<evidence type="ECO:0000259" key="6">
    <source>
        <dbReference type="Pfam" id="PF01509"/>
    </source>
</evidence>
<dbReference type="CDD" id="cd02573">
    <property type="entry name" value="PseudoU_synth_EcTruB"/>
    <property type="match status" value="1"/>
</dbReference>
<feature type="active site" description="Nucleophile" evidence="5">
    <location>
        <position position="39"/>
    </location>
</feature>
<dbReference type="RefSeq" id="WP_138108007.1">
    <property type="nucleotide sequence ID" value="NZ_VBRA02000008.1"/>
</dbReference>
<comment type="similarity">
    <text evidence="2 5">Belongs to the pseudouridine synthase TruB family. Type 1 subfamily.</text>
</comment>
<dbReference type="NCBIfam" id="TIGR00431">
    <property type="entry name" value="TruB"/>
    <property type="match status" value="1"/>
</dbReference>
<accession>A0ABS5BIF7</accession>
<evidence type="ECO:0000313" key="7">
    <source>
        <dbReference type="EMBL" id="MBP3059362.1"/>
    </source>
</evidence>
<comment type="caution">
    <text evidence="7">The sequence shown here is derived from an EMBL/GenBank/DDBJ whole genome shotgun (WGS) entry which is preliminary data.</text>
</comment>
<organism evidence="7 8">
    <name type="scientific">Texas Phoenix palm phytoplasma</name>
    <dbReference type="NCBI Taxonomy" id="176709"/>
    <lineage>
        <taxon>Bacteria</taxon>
        <taxon>Bacillati</taxon>
        <taxon>Mycoplasmatota</taxon>
        <taxon>Mollicutes</taxon>
        <taxon>Acholeplasmatales</taxon>
        <taxon>Acholeplasmataceae</taxon>
        <taxon>Candidatus Phytoplasma</taxon>
        <taxon>16SrIV (Coconut lethal yellows group)</taxon>
    </lineage>
</organism>
<dbReference type="Pfam" id="PF01509">
    <property type="entry name" value="TruB_N"/>
    <property type="match status" value="1"/>
</dbReference>
<dbReference type="InterPro" id="IPR014780">
    <property type="entry name" value="tRNA_psdUridine_synth_TruB"/>
</dbReference>
<evidence type="ECO:0000256" key="2">
    <source>
        <dbReference type="ARBA" id="ARBA00005642"/>
    </source>
</evidence>
<dbReference type="InterPro" id="IPR002501">
    <property type="entry name" value="PsdUridine_synth_N"/>
</dbReference>
<dbReference type="HAMAP" id="MF_01080">
    <property type="entry name" value="TruB_bact"/>
    <property type="match status" value="1"/>
</dbReference>
<comment type="function">
    <text evidence="5">Responsible for synthesis of pseudouridine from uracil-55 in the psi GC loop of transfer RNAs.</text>
</comment>
<keyword evidence="3 5" id="KW-0819">tRNA processing</keyword>
<dbReference type="EC" id="5.4.99.25" evidence="5"/>
<evidence type="ECO:0000256" key="3">
    <source>
        <dbReference type="ARBA" id="ARBA00022694"/>
    </source>
</evidence>
<comment type="catalytic activity">
    <reaction evidence="1 5">
        <text>uridine(55) in tRNA = pseudouridine(55) in tRNA</text>
        <dbReference type="Rhea" id="RHEA:42532"/>
        <dbReference type="Rhea" id="RHEA-COMP:10101"/>
        <dbReference type="Rhea" id="RHEA-COMP:10102"/>
        <dbReference type="ChEBI" id="CHEBI:65314"/>
        <dbReference type="ChEBI" id="CHEBI:65315"/>
        <dbReference type="EC" id="5.4.99.25"/>
    </reaction>
</comment>
<dbReference type="GO" id="GO:0160148">
    <property type="term" value="F:tRNA pseudouridine(55) synthase activity"/>
    <property type="evidence" value="ECO:0007669"/>
    <property type="project" value="UniProtKB-EC"/>
</dbReference>
<reference evidence="7" key="1">
    <citation type="submission" date="2019-10" db="EMBL/GenBank/DDBJ databases">
        <title>Whole Genome Sequencing and Characterization of Texas Phoenix Palm Decline Phytoplasma Belongs to Lethal Yellowing (16SrIV) Group.</title>
        <authorList>
            <person name="Bao M."/>
        </authorList>
    </citation>
    <scope>NUCLEOTIDE SEQUENCE [LARGE SCALE GENOMIC DNA]</scope>
    <source>
        <strain evidence="7">ACPD</strain>
    </source>
</reference>
<feature type="domain" description="Pseudouridine synthase II N-terminal" evidence="6">
    <location>
        <begin position="24"/>
        <end position="174"/>
    </location>
</feature>
<dbReference type="EMBL" id="VBRA02000008">
    <property type="protein sequence ID" value="MBP3059362.1"/>
    <property type="molecule type" value="Genomic_DNA"/>
</dbReference>
<evidence type="ECO:0000313" key="8">
    <source>
        <dbReference type="Proteomes" id="UP001192346"/>
    </source>
</evidence>
<dbReference type="SUPFAM" id="SSF55120">
    <property type="entry name" value="Pseudouridine synthase"/>
    <property type="match status" value="1"/>
</dbReference>
<name>A0ABS5BIF7_9MOLU</name>
<keyword evidence="4 5" id="KW-0413">Isomerase</keyword>
<evidence type="ECO:0000256" key="5">
    <source>
        <dbReference type="HAMAP-Rule" id="MF_01080"/>
    </source>
</evidence>
<sequence length="287" mass="33702">MLEGIFLINKPKGITSHDVVWKIKKKFNLKKVGHTGTLDPFAEGLLIILVNKATKVAFLFEKLDKKYEGEIIFNKNYDTLDITGKLIKEKRNNILNYEKVKKSFDFFNEKEYLQIPPMYSAIKLNGLKMYDLARKNININIPPRKVKIHYLKINSNLENNKINFITKVSKGTYIRSLARDIGEKINTYGALKNLVRLKIGKYSIKNSKTINKITENDLINIKNLFSNYKKIFLNDYLIKLVKNGIFLDQRQIITNKSFIVLDNNNNWVAYYKPIEKNKYEYRPILFF</sequence>
<dbReference type="PANTHER" id="PTHR13767">
    <property type="entry name" value="TRNA-PSEUDOURIDINE SYNTHASE"/>
    <property type="match status" value="1"/>
</dbReference>
<keyword evidence="8" id="KW-1185">Reference proteome</keyword>
<protein>
    <recommendedName>
        <fullName evidence="5">tRNA pseudouridine synthase B</fullName>
        <ecNumber evidence="5">5.4.99.25</ecNumber>
    </recommendedName>
    <alternativeName>
        <fullName evidence="5">tRNA pseudouridine(55) synthase</fullName>
        <shortName evidence="5">Psi55 synthase</shortName>
    </alternativeName>
    <alternativeName>
        <fullName evidence="5">tRNA pseudouridylate synthase</fullName>
    </alternativeName>
    <alternativeName>
        <fullName evidence="5">tRNA-uridine isomerase</fullName>
    </alternativeName>
</protein>
<gene>
    <name evidence="5 7" type="primary">truB</name>
    <name evidence="7" type="ORF">FEF22_000980</name>
</gene>